<proteinExistence type="predicted"/>
<dbReference type="Proteomes" id="UP000051445">
    <property type="component" value="Unassembled WGS sequence"/>
</dbReference>
<evidence type="ECO:0000313" key="2">
    <source>
        <dbReference type="Proteomes" id="UP000051445"/>
    </source>
</evidence>
<comment type="caution">
    <text evidence="1">The sequence shown here is derived from an EMBL/GenBank/DDBJ whole genome shotgun (WGS) entry which is preliminary data.</text>
</comment>
<accession>A0A0R1P2X8</accession>
<dbReference type="EMBL" id="AZER01000016">
    <property type="protein sequence ID" value="KRL26941.1"/>
    <property type="molecule type" value="Genomic_DNA"/>
</dbReference>
<protein>
    <submittedName>
        <fullName evidence="1">Uncharacterized protein</fullName>
    </submittedName>
</protein>
<dbReference type="PATRIC" id="fig|1423746.3.peg.695"/>
<keyword evidence="2" id="KW-1185">Reference proteome</keyword>
<reference evidence="1 2" key="1">
    <citation type="journal article" date="2015" name="Genome Announc.">
        <title>Expanding the biotechnology potential of lactobacilli through comparative genomics of 213 strains and associated genera.</title>
        <authorList>
            <person name="Sun Z."/>
            <person name="Harris H.M."/>
            <person name="McCann A."/>
            <person name="Guo C."/>
            <person name="Argimon S."/>
            <person name="Zhang W."/>
            <person name="Yang X."/>
            <person name="Jeffery I.B."/>
            <person name="Cooney J.C."/>
            <person name="Kagawa T.F."/>
            <person name="Liu W."/>
            <person name="Song Y."/>
            <person name="Salvetti E."/>
            <person name="Wrobel A."/>
            <person name="Rasinkangas P."/>
            <person name="Parkhill J."/>
            <person name="Rea M.C."/>
            <person name="O'Sullivan O."/>
            <person name="Ritari J."/>
            <person name="Douillard F.P."/>
            <person name="Paul Ross R."/>
            <person name="Yang R."/>
            <person name="Briner A.E."/>
            <person name="Felis G.E."/>
            <person name="de Vos W.M."/>
            <person name="Barrangou R."/>
            <person name="Klaenhammer T.R."/>
            <person name="Caufield P.W."/>
            <person name="Cui Y."/>
            <person name="Zhang H."/>
            <person name="O'Toole P.W."/>
        </authorList>
    </citation>
    <scope>NUCLEOTIDE SEQUENCE [LARGE SCALE GENOMIC DNA]</scope>
    <source>
        <strain evidence="1 2">DSM 13145</strain>
    </source>
</reference>
<gene>
    <name evidence="1" type="ORF">FD27_GL000687</name>
</gene>
<dbReference type="STRING" id="1423746.FD27_GL000687"/>
<organism evidence="1 2">
    <name type="scientific">Limosilactobacillus frumenti DSM 13145</name>
    <dbReference type="NCBI Taxonomy" id="1423746"/>
    <lineage>
        <taxon>Bacteria</taxon>
        <taxon>Bacillati</taxon>
        <taxon>Bacillota</taxon>
        <taxon>Bacilli</taxon>
        <taxon>Lactobacillales</taxon>
        <taxon>Lactobacillaceae</taxon>
        <taxon>Limosilactobacillus</taxon>
    </lineage>
</organism>
<sequence length="130" mass="14963">MLRRQAQQTTDQAVNAVISDLLGNSLNLSSEIVADVWGKGVLAFEYSIDCQKARLDLSMNQKFNRKQIEDQLNQYAQQEDIRTLPNAKRTFVVSDWWTYEGRLHIDVAYILNEATNEYVADLKRLDGHSK</sequence>
<evidence type="ECO:0000313" key="1">
    <source>
        <dbReference type="EMBL" id="KRL26941.1"/>
    </source>
</evidence>
<dbReference type="AlphaFoldDB" id="A0A0R1P2X8"/>
<name>A0A0R1P2X8_9LACO</name>